<dbReference type="Proteomes" id="UP000530403">
    <property type="component" value="Unassembled WGS sequence"/>
</dbReference>
<feature type="transmembrane region" description="Helical" evidence="8">
    <location>
        <begin position="27"/>
        <end position="53"/>
    </location>
</feature>
<evidence type="ECO:0000256" key="3">
    <source>
        <dbReference type="ARBA" id="ARBA00022692"/>
    </source>
</evidence>
<comment type="subcellular location">
    <subcellularLocation>
        <location evidence="1">Cell membrane</location>
    </subcellularLocation>
</comment>
<dbReference type="EMBL" id="JACCCF010000001">
    <property type="protein sequence ID" value="NYE44792.1"/>
    <property type="molecule type" value="Genomic_DNA"/>
</dbReference>
<accession>A0A7Y9HI10</accession>
<keyword evidence="4" id="KW-0547">Nucleotide-binding</keyword>
<evidence type="ECO:0000256" key="5">
    <source>
        <dbReference type="ARBA" id="ARBA00022989"/>
    </source>
</evidence>
<dbReference type="RefSeq" id="WP_173317407.1">
    <property type="nucleotide sequence ID" value="NZ_BAAAUE010000021.1"/>
</dbReference>
<name>A0A7Y9HI10_9ACTN</name>
<evidence type="ECO:0000313" key="10">
    <source>
        <dbReference type="EMBL" id="NYE44792.1"/>
    </source>
</evidence>
<reference evidence="10 11" key="1">
    <citation type="submission" date="2020-07" db="EMBL/GenBank/DDBJ databases">
        <title>Sequencing the genomes of 1000 actinobacteria strains.</title>
        <authorList>
            <person name="Klenk H.-P."/>
        </authorList>
    </citation>
    <scope>NUCLEOTIDE SEQUENCE [LARGE SCALE GENOMIC DNA]</scope>
    <source>
        <strain evidence="10 11">DSM 41455</strain>
    </source>
</reference>
<keyword evidence="2" id="KW-1003">Cell membrane</keyword>
<evidence type="ECO:0000313" key="11">
    <source>
        <dbReference type="Proteomes" id="UP000530403"/>
    </source>
</evidence>
<protein>
    <recommendedName>
        <fullName evidence="9">Pycsar effector protein domain-containing protein</fullName>
    </recommendedName>
</protein>
<evidence type="ECO:0000256" key="7">
    <source>
        <dbReference type="ARBA" id="ARBA00023136"/>
    </source>
</evidence>
<dbReference type="InterPro" id="IPR043760">
    <property type="entry name" value="PycTM_dom"/>
</dbReference>
<evidence type="ECO:0000256" key="2">
    <source>
        <dbReference type="ARBA" id="ARBA00022475"/>
    </source>
</evidence>
<dbReference type="GO" id="GO:0051607">
    <property type="term" value="P:defense response to virus"/>
    <property type="evidence" value="ECO:0007669"/>
    <property type="project" value="UniProtKB-KW"/>
</dbReference>
<dbReference type="AlphaFoldDB" id="A0A7Y9HI10"/>
<evidence type="ECO:0000259" key="9">
    <source>
        <dbReference type="Pfam" id="PF18967"/>
    </source>
</evidence>
<comment type="caution">
    <text evidence="10">The sequence shown here is derived from an EMBL/GenBank/DDBJ whole genome shotgun (WGS) entry which is preliminary data.</text>
</comment>
<organism evidence="10 11">
    <name type="scientific">Streptomyces fulvorobeus</name>
    <dbReference type="NCBI Taxonomy" id="284028"/>
    <lineage>
        <taxon>Bacteria</taxon>
        <taxon>Bacillati</taxon>
        <taxon>Actinomycetota</taxon>
        <taxon>Actinomycetes</taxon>
        <taxon>Kitasatosporales</taxon>
        <taxon>Streptomycetaceae</taxon>
        <taxon>Streptomyces</taxon>
    </lineage>
</organism>
<keyword evidence="7 8" id="KW-0472">Membrane</keyword>
<keyword evidence="3 8" id="KW-0812">Transmembrane</keyword>
<keyword evidence="5 8" id="KW-1133">Transmembrane helix</keyword>
<feature type="domain" description="Pycsar effector protein" evidence="9">
    <location>
        <begin position="2"/>
        <end position="132"/>
    </location>
</feature>
<gene>
    <name evidence="10" type="ORF">HEB29_005803</name>
</gene>
<dbReference type="Pfam" id="PF18967">
    <property type="entry name" value="PycTM"/>
    <property type="match status" value="1"/>
</dbReference>
<keyword evidence="6" id="KW-0051">Antiviral defense</keyword>
<proteinExistence type="predicted"/>
<feature type="transmembrane region" description="Helical" evidence="8">
    <location>
        <begin position="114"/>
        <end position="136"/>
    </location>
</feature>
<evidence type="ECO:0000256" key="8">
    <source>
        <dbReference type="SAM" id="Phobius"/>
    </source>
</evidence>
<evidence type="ECO:0000256" key="1">
    <source>
        <dbReference type="ARBA" id="ARBA00004236"/>
    </source>
</evidence>
<evidence type="ECO:0000256" key="4">
    <source>
        <dbReference type="ARBA" id="ARBA00022741"/>
    </source>
</evidence>
<evidence type="ECO:0000256" key="6">
    <source>
        <dbReference type="ARBA" id="ARBA00023118"/>
    </source>
</evidence>
<dbReference type="GO" id="GO:0005886">
    <property type="term" value="C:plasma membrane"/>
    <property type="evidence" value="ECO:0007669"/>
    <property type="project" value="UniProtKB-SubCell"/>
</dbReference>
<sequence length="137" mass="14065">MKATVLCGVAGALLGVGVVCLTDAGGVPWVLACSLTVACVLLGLSVGVSLWAIRPVIPAGGFQRELAGCGGVRGLGQFVAAVGREGAVEEQWWEVRRLWVLSALAGRKLMWVRLGVDLVIAALVVAGLGVLITYVLG</sequence>
<dbReference type="GO" id="GO:0000166">
    <property type="term" value="F:nucleotide binding"/>
    <property type="evidence" value="ECO:0007669"/>
    <property type="project" value="UniProtKB-KW"/>
</dbReference>